<evidence type="ECO:0000313" key="2">
    <source>
        <dbReference type="EMBL" id="EIJ39020.1"/>
    </source>
</evidence>
<keyword evidence="3" id="KW-1185">Reference proteome</keyword>
<gene>
    <name evidence="2" type="ORF">JoomaDRAFT_2024</name>
</gene>
<evidence type="ECO:0000313" key="3">
    <source>
        <dbReference type="Proteomes" id="UP000004690"/>
    </source>
</evidence>
<protein>
    <recommendedName>
        <fullName evidence="4">DUF4252 domain-containing protein</fullName>
    </recommendedName>
</protein>
<reference evidence="2 3" key="1">
    <citation type="submission" date="2012-02" db="EMBL/GenBank/DDBJ databases">
        <title>Improved High-Quality Draft genome of Joostella marina DSM 19592.</title>
        <authorList>
            <consortium name="US DOE Joint Genome Institute (JGI-PGF)"/>
            <person name="Lucas S."/>
            <person name="Copeland A."/>
            <person name="Lapidus A."/>
            <person name="Bruce D."/>
            <person name="Goodwin L."/>
            <person name="Pitluck S."/>
            <person name="Peters L."/>
            <person name="Chertkov O."/>
            <person name="Ovchinnikova G."/>
            <person name="Kyrpides N."/>
            <person name="Mavromatis K."/>
            <person name="Detter J.C."/>
            <person name="Han C."/>
            <person name="Land M."/>
            <person name="Hauser L."/>
            <person name="Markowitz V."/>
            <person name="Cheng J.-F."/>
            <person name="Hugenholtz P."/>
            <person name="Woyke T."/>
            <person name="Wu D."/>
            <person name="Tindall B."/>
            <person name="Brambilla E."/>
            <person name="Klenk H.-P."/>
            <person name="Eisen J.A."/>
        </authorList>
    </citation>
    <scope>NUCLEOTIDE SEQUENCE [LARGE SCALE GENOMIC DNA]</scope>
    <source>
        <strain evidence="2 3">DSM 19592</strain>
    </source>
</reference>
<accession>I3C5X7</accession>
<feature type="chain" id="PRO_5003668492" description="DUF4252 domain-containing protein" evidence="1">
    <location>
        <begin position="20"/>
        <end position="156"/>
    </location>
</feature>
<evidence type="ECO:0008006" key="4">
    <source>
        <dbReference type="Google" id="ProtNLM"/>
    </source>
</evidence>
<organism evidence="2 3">
    <name type="scientific">Galbibacter orientalis DSM 19592</name>
    <dbReference type="NCBI Taxonomy" id="926559"/>
    <lineage>
        <taxon>Bacteria</taxon>
        <taxon>Pseudomonadati</taxon>
        <taxon>Bacteroidota</taxon>
        <taxon>Flavobacteriia</taxon>
        <taxon>Flavobacteriales</taxon>
        <taxon>Flavobacteriaceae</taxon>
        <taxon>Galbibacter</taxon>
    </lineage>
</organism>
<dbReference type="InterPro" id="IPR025348">
    <property type="entry name" value="DUF4252"/>
</dbReference>
<evidence type="ECO:0000256" key="1">
    <source>
        <dbReference type="SAM" id="SignalP"/>
    </source>
</evidence>
<dbReference type="Pfam" id="PF14060">
    <property type="entry name" value="DUF4252"/>
    <property type="match status" value="1"/>
</dbReference>
<dbReference type="RefSeq" id="WP_008612373.1">
    <property type="nucleotide sequence ID" value="NZ_JH651379.1"/>
</dbReference>
<sequence length="156" mass="17631">MKKVLIIAVVATFFASCGASTPYDSFRKENKEDIAFSLSASNFLVNMFVDDDDFKELNQVVSGISRYRVLVGAEVGTENLERKFNKFVSQKGYESLMFVNSDGARVGLYYFEKRNKIKEVIMKVKDDKDFVIISAEGNIKIKDIDGLMNKAIVKLN</sequence>
<name>I3C5X7_9FLAO</name>
<dbReference type="EMBL" id="JH651379">
    <property type="protein sequence ID" value="EIJ39020.1"/>
    <property type="molecule type" value="Genomic_DNA"/>
</dbReference>
<keyword evidence="1" id="KW-0732">Signal</keyword>
<dbReference type="AlphaFoldDB" id="I3C5X7"/>
<dbReference type="OrthoDB" id="1201098at2"/>
<dbReference type="PROSITE" id="PS51257">
    <property type="entry name" value="PROKAR_LIPOPROTEIN"/>
    <property type="match status" value="1"/>
</dbReference>
<proteinExistence type="predicted"/>
<dbReference type="HOGENOM" id="CLU_1684219_0_0_10"/>
<feature type="signal peptide" evidence="1">
    <location>
        <begin position="1"/>
        <end position="19"/>
    </location>
</feature>
<dbReference type="Proteomes" id="UP000004690">
    <property type="component" value="Unassembled WGS sequence"/>
</dbReference>